<dbReference type="Proteomes" id="UP001172743">
    <property type="component" value="Unassembled WGS sequence"/>
</dbReference>
<name>A0ABT8GPH5_9BACL</name>
<sequence length="153" mass="18125">MHQSKWRIIHNSQGYTLLEALFSLVVFVLLSQILLLVMFWIKQMDTTFFTEEHLQWELFVQDFQDSFSNVKEVRVSNQSNTLEVFYMKPDESIKIDRSGDVLRLTINHEGNIPWLIGIESALFSWDGQFIKISVIFQNGIEKERRFFVQTNTE</sequence>
<evidence type="ECO:0000256" key="1">
    <source>
        <dbReference type="SAM" id="Phobius"/>
    </source>
</evidence>
<evidence type="ECO:0000313" key="2">
    <source>
        <dbReference type="EMBL" id="MDN4493317.1"/>
    </source>
</evidence>
<dbReference type="NCBIfam" id="NF041002">
    <property type="entry name" value="pilin_ComGF"/>
    <property type="match status" value="1"/>
</dbReference>
<gene>
    <name evidence="2" type="primary">comGF</name>
    <name evidence="2" type="ORF">QYB95_07205</name>
</gene>
<protein>
    <submittedName>
        <fullName evidence="2">Competence type IV pilus minor pilin ComGF</fullName>
    </submittedName>
</protein>
<keyword evidence="1" id="KW-0472">Membrane</keyword>
<accession>A0ABT8GPH5</accession>
<keyword evidence="3" id="KW-1185">Reference proteome</keyword>
<keyword evidence="1" id="KW-1133">Transmembrane helix</keyword>
<dbReference type="InterPro" id="IPR016977">
    <property type="entry name" value="ComGF"/>
</dbReference>
<dbReference type="EMBL" id="JAUHTQ010000004">
    <property type="protein sequence ID" value="MDN4493317.1"/>
    <property type="molecule type" value="Genomic_DNA"/>
</dbReference>
<dbReference type="RefSeq" id="WP_301137628.1">
    <property type="nucleotide sequence ID" value="NZ_JAUHTQ010000004.1"/>
</dbReference>
<evidence type="ECO:0000313" key="3">
    <source>
        <dbReference type="Proteomes" id="UP001172743"/>
    </source>
</evidence>
<feature type="transmembrane region" description="Helical" evidence="1">
    <location>
        <begin position="20"/>
        <end position="41"/>
    </location>
</feature>
<keyword evidence="1" id="KW-0812">Transmembrane</keyword>
<comment type="caution">
    <text evidence="2">The sequence shown here is derived from an EMBL/GenBank/DDBJ whole genome shotgun (WGS) entry which is preliminary data.</text>
</comment>
<proteinExistence type="predicted"/>
<dbReference type="Pfam" id="PF15980">
    <property type="entry name" value="ComGF"/>
    <property type="match status" value="1"/>
</dbReference>
<organism evidence="2 3">
    <name type="scientific">Ureibacillus aquaedulcis</name>
    <dbReference type="NCBI Taxonomy" id="3058421"/>
    <lineage>
        <taxon>Bacteria</taxon>
        <taxon>Bacillati</taxon>
        <taxon>Bacillota</taxon>
        <taxon>Bacilli</taxon>
        <taxon>Bacillales</taxon>
        <taxon>Caryophanaceae</taxon>
        <taxon>Ureibacillus</taxon>
    </lineage>
</organism>
<reference evidence="2" key="1">
    <citation type="submission" date="2023-07" db="EMBL/GenBank/DDBJ databases">
        <title>Ureibacillus sp. isolated from freshwater well.</title>
        <authorList>
            <person name="Kirdat K."/>
            <person name="Bhatt A."/>
            <person name="Teware R."/>
            <person name="Bhavsar Y."/>
            <person name="Yadav A."/>
        </authorList>
    </citation>
    <scope>NUCLEOTIDE SEQUENCE</scope>
    <source>
        <strain evidence="2">BA0131</strain>
    </source>
</reference>